<feature type="region of interest" description="Disordered" evidence="1">
    <location>
        <begin position="172"/>
        <end position="217"/>
    </location>
</feature>
<sequence length="217" mass="23943">MTMGLHTAVGGVVTVEEDLEIVRQPAFPPLSAAAVAHIAGHEPKAWFAAVVVAGNEVRAKFYAFRQGKMTMRHYVHKPRRPALCIVTKPIVMASQVHVSVFGMRASMFPPELTVGGLRPRTPRSLRGDGVVRKSNVSGSSKVYTRTHDDRCNRRVECSTKIHHAAELRAQLQSARTSMGSLSGVQTNNDRPEQADKNRSQWREVNNKVVERGSIPQS</sequence>
<gene>
    <name evidence="2" type="ORF">PC110_g14200</name>
</gene>
<name>A0A329RXI7_9STRA</name>
<dbReference type="OrthoDB" id="10513790at2759"/>
<accession>A0A329RXI7</accession>
<feature type="compositionally biased region" description="Polar residues" evidence="1">
    <location>
        <begin position="134"/>
        <end position="143"/>
    </location>
</feature>
<organism evidence="2 3">
    <name type="scientific">Phytophthora cactorum</name>
    <dbReference type="NCBI Taxonomy" id="29920"/>
    <lineage>
        <taxon>Eukaryota</taxon>
        <taxon>Sar</taxon>
        <taxon>Stramenopiles</taxon>
        <taxon>Oomycota</taxon>
        <taxon>Peronosporomycetes</taxon>
        <taxon>Peronosporales</taxon>
        <taxon>Peronosporaceae</taxon>
        <taxon>Phytophthora</taxon>
    </lineage>
</organism>
<evidence type="ECO:0000313" key="2">
    <source>
        <dbReference type="EMBL" id="RAW29433.1"/>
    </source>
</evidence>
<comment type="caution">
    <text evidence="2">The sequence shown here is derived from an EMBL/GenBank/DDBJ whole genome shotgun (WGS) entry which is preliminary data.</text>
</comment>
<dbReference type="AlphaFoldDB" id="A0A329RXI7"/>
<dbReference type="Proteomes" id="UP000251314">
    <property type="component" value="Unassembled WGS sequence"/>
</dbReference>
<dbReference type="EMBL" id="MJFZ01000427">
    <property type="protein sequence ID" value="RAW29433.1"/>
    <property type="molecule type" value="Genomic_DNA"/>
</dbReference>
<feature type="compositionally biased region" description="Polar residues" evidence="1">
    <location>
        <begin position="172"/>
        <end position="188"/>
    </location>
</feature>
<dbReference type="VEuPathDB" id="FungiDB:PC110_g14200"/>
<feature type="region of interest" description="Disordered" evidence="1">
    <location>
        <begin position="118"/>
        <end position="147"/>
    </location>
</feature>
<proteinExistence type="predicted"/>
<protein>
    <submittedName>
        <fullName evidence="2">Uncharacterized protein</fullName>
    </submittedName>
</protein>
<evidence type="ECO:0000256" key="1">
    <source>
        <dbReference type="SAM" id="MobiDB-lite"/>
    </source>
</evidence>
<feature type="compositionally biased region" description="Basic and acidic residues" evidence="1">
    <location>
        <begin position="189"/>
        <end position="210"/>
    </location>
</feature>
<reference evidence="2 3" key="1">
    <citation type="submission" date="2018-01" db="EMBL/GenBank/DDBJ databases">
        <title>Draft genome of the strawberry crown rot pathogen Phytophthora cactorum.</title>
        <authorList>
            <person name="Armitage A.D."/>
            <person name="Lysoe E."/>
            <person name="Nellist C.F."/>
            <person name="Harrison R.J."/>
            <person name="Brurberg M.B."/>
        </authorList>
    </citation>
    <scope>NUCLEOTIDE SEQUENCE [LARGE SCALE GENOMIC DNA]</scope>
    <source>
        <strain evidence="2 3">10300</strain>
    </source>
</reference>
<evidence type="ECO:0000313" key="3">
    <source>
        <dbReference type="Proteomes" id="UP000251314"/>
    </source>
</evidence>
<keyword evidence="3" id="KW-1185">Reference proteome</keyword>